<reference evidence="2 3" key="1">
    <citation type="submission" date="2021-01" db="EMBL/GenBank/DDBJ databases">
        <title>Whole genome shotgun sequence of Actinoplanes palleronii NBRC 14916.</title>
        <authorList>
            <person name="Komaki H."/>
            <person name="Tamura T."/>
        </authorList>
    </citation>
    <scope>NUCLEOTIDE SEQUENCE [LARGE SCALE GENOMIC DNA]</scope>
    <source>
        <strain evidence="2 3">NBRC 14916</strain>
    </source>
</reference>
<keyword evidence="1" id="KW-0732">Signal</keyword>
<keyword evidence="3" id="KW-1185">Reference proteome</keyword>
<dbReference type="RefSeq" id="WP_198171011.1">
    <property type="nucleotide sequence ID" value="NZ_BAAATY010000042.1"/>
</dbReference>
<feature type="chain" id="PRO_5046422110" description="Papain like cysteine protease AvrRpt2" evidence="1">
    <location>
        <begin position="31"/>
        <end position="186"/>
    </location>
</feature>
<dbReference type="EMBL" id="BOMS01000130">
    <property type="protein sequence ID" value="GIE71636.1"/>
    <property type="molecule type" value="Genomic_DNA"/>
</dbReference>
<name>A0ABQ4BMW6_9ACTN</name>
<evidence type="ECO:0008006" key="4">
    <source>
        <dbReference type="Google" id="ProtNLM"/>
    </source>
</evidence>
<dbReference type="Pfam" id="PF12385">
    <property type="entry name" value="Peptidase_C70"/>
    <property type="match status" value="1"/>
</dbReference>
<feature type="signal peptide" evidence="1">
    <location>
        <begin position="1"/>
        <end position="30"/>
    </location>
</feature>
<sequence length="186" mass="20299">MESRSIWARVLAVLALVVGLTLTSAPAAQAVEKYLAVTKYKQEKSNWCWAAVSKSIIKFQTGTVVAQCGIVKSGKNTSTCANSAGSKTNVRRALNKYGVNPGTEITLTWDYAKSEIIIGRPIYSSIRWRAGGGHAHVLRGYYNTGYSYGVSYMDPASGTTTSREWGSYLSNSSWTIGTALIYLYEK</sequence>
<dbReference type="InterPro" id="IPR022118">
    <property type="entry name" value="Peptidase_C70_AvrRpt2"/>
</dbReference>
<evidence type="ECO:0000313" key="2">
    <source>
        <dbReference type="EMBL" id="GIE71636.1"/>
    </source>
</evidence>
<comment type="caution">
    <text evidence="2">The sequence shown here is derived from an EMBL/GenBank/DDBJ whole genome shotgun (WGS) entry which is preliminary data.</text>
</comment>
<accession>A0ABQ4BMW6</accession>
<organism evidence="2 3">
    <name type="scientific">Actinoplanes palleronii</name>
    <dbReference type="NCBI Taxonomy" id="113570"/>
    <lineage>
        <taxon>Bacteria</taxon>
        <taxon>Bacillati</taxon>
        <taxon>Actinomycetota</taxon>
        <taxon>Actinomycetes</taxon>
        <taxon>Micromonosporales</taxon>
        <taxon>Micromonosporaceae</taxon>
        <taxon>Actinoplanes</taxon>
    </lineage>
</organism>
<dbReference type="Gene3D" id="3.90.70.10">
    <property type="entry name" value="Cysteine proteinases"/>
    <property type="match status" value="1"/>
</dbReference>
<protein>
    <recommendedName>
        <fullName evidence="4">Papain like cysteine protease AvrRpt2</fullName>
    </recommendedName>
</protein>
<proteinExistence type="predicted"/>
<evidence type="ECO:0000313" key="3">
    <source>
        <dbReference type="Proteomes" id="UP000624709"/>
    </source>
</evidence>
<dbReference type="Proteomes" id="UP000624709">
    <property type="component" value="Unassembled WGS sequence"/>
</dbReference>
<gene>
    <name evidence="2" type="ORF">Apa02nite_077440</name>
</gene>
<evidence type="ECO:0000256" key="1">
    <source>
        <dbReference type="SAM" id="SignalP"/>
    </source>
</evidence>